<comment type="caution">
    <text evidence="1">The sequence shown here is derived from an EMBL/GenBank/DDBJ whole genome shotgun (WGS) entry which is preliminary data.</text>
</comment>
<evidence type="ECO:0000313" key="1">
    <source>
        <dbReference type="EMBL" id="RDE25267.1"/>
    </source>
</evidence>
<dbReference type="Pfam" id="PF18982">
    <property type="entry name" value="JetA"/>
    <property type="match status" value="1"/>
</dbReference>
<dbReference type="EMBL" id="QQOH01000001">
    <property type="protein sequence ID" value="RDE25267.1"/>
    <property type="molecule type" value="Genomic_DNA"/>
</dbReference>
<keyword evidence="2" id="KW-1185">Reference proteome</keyword>
<accession>A0A369WUD6</accession>
<organism evidence="1 2">
    <name type="scientific">Motiliproteus coralliicola</name>
    <dbReference type="NCBI Taxonomy" id="2283196"/>
    <lineage>
        <taxon>Bacteria</taxon>
        <taxon>Pseudomonadati</taxon>
        <taxon>Pseudomonadota</taxon>
        <taxon>Gammaproteobacteria</taxon>
        <taxon>Oceanospirillales</taxon>
        <taxon>Oceanospirillaceae</taxon>
        <taxon>Motiliproteus</taxon>
    </lineage>
</organism>
<reference evidence="1 2" key="1">
    <citation type="submission" date="2018-07" db="EMBL/GenBank/DDBJ databases">
        <title>Motiliproteus coralliicola sp. nov., a bacterium isolated from Coral.</title>
        <authorList>
            <person name="Wang G."/>
        </authorList>
    </citation>
    <scope>NUCLEOTIDE SEQUENCE [LARGE SCALE GENOMIC DNA]</scope>
    <source>
        <strain evidence="1 2">C34</strain>
    </source>
</reference>
<gene>
    <name evidence="1" type="ORF">DV711_06870</name>
</gene>
<dbReference type="OrthoDB" id="8038184at2"/>
<name>A0A369WUD6_9GAMM</name>
<dbReference type="Proteomes" id="UP000253769">
    <property type="component" value="Unassembled WGS sequence"/>
</dbReference>
<protein>
    <submittedName>
        <fullName evidence="1">Uncharacterized protein</fullName>
    </submittedName>
</protein>
<dbReference type="RefSeq" id="WP_114694862.1">
    <property type="nucleotide sequence ID" value="NZ_QQOH01000001.1"/>
</dbReference>
<evidence type="ECO:0000313" key="2">
    <source>
        <dbReference type="Proteomes" id="UP000253769"/>
    </source>
</evidence>
<sequence>MLFNKLPDELFLPLSGQNRQIYQTVLIELADLFFDEDLIDPFIPKDLVRSTIEEAVIKHGIRQWAPEADEDEGEPVAAAQAASIPKTSADYTNRIYRRLVKTGWLDEEQQLYRTYVLMAPSVSHVLRTLIDVATFQKKSYGGAVLNVLSSVEAAISDPTGRGLTLQEAARTAAEFSAHLTDMLLGLRELRQSFAASTNPQDIVRGFFEQFVEAILVSDYKTLKTHNNPFRFRRQLLSMLKDLQFDELKRNQLIDHYQEVLELTNAEAEAKVDQHISRIIRIFESVDERLAAIDDFRFRLEKRVSDTVRYMDKTTPGMSSRLSRLIAKLSEQDEAEIPLVDTLESYAFLSPRSIRSAPRRRTPPSLKIIQQQVIDPEVLEQRHRFKEYKERRQINGSKLEAYIERQLDGADSLRAEQFTIDTIEDYIAFSYVRHMASLGKKGKNLYGKYRIEFDDDYTAVAEMVECRGFSLHRDKTNQKDVANAG</sequence>
<dbReference type="InterPro" id="IPR043773">
    <property type="entry name" value="JetA"/>
</dbReference>
<proteinExistence type="predicted"/>
<dbReference type="AlphaFoldDB" id="A0A369WUD6"/>